<protein>
    <submittedName>
        <fullName evidence="7">Amino acid/amide ABC transporter membrane protein 2, HAAT family</fullName>
    </submittedName>
</protein>
<keyword evidence="2" id="KW-1003">Cell membrane</keyword>
<sequence length="320" mass="34404">MKSALFILPFALVPFFANDFWLVQIFGRALILGVIALSLTFLAAYLGVVSFAQATMAGVSGYTVAYFGPNSVDVGRELPFYVVLPLAIIMATLSGVIIGLIARRSQGIYAIMITLAVGVAFFYFTRQNYTYFNGWTGFSGIRAPEIAGTNLRDPLPFYLLIISVAMLCLMLVNGFIKSPLGLTIQAVRDAPKRVLAIGIPTTPVIVSAYAIAGFIAGSGGILNVWYQERISSFSVGLGPIVDILVIAVIGGLKHPIGAFIGALAFVLLDTFAVDFIDRERFNTLIGLVLLAIIMGAPDGLHGLAKSWLARFKKRVAENQV</sequence>
<feature type="transmembrane region" description="Helical" evidence="6">
    <location>
        <begin position="157"/>
        <end position="176"/>
    </location>
</feature>
<keyword evidence="8" id="KW-1185">Reference proteome</keyword>
<dbReference type="EMBL" id="FXTY01000011">
    <property type="protein sequence ID" value="SMP35502.1"/>
    <property type="molecule type" value="Genomic_DNA"/>
</dbReference>
<dbReference type="PANTHER" id="PTHR30482:SF17">
    <property type="entry name" value="ABC TRANSPORTER ATP-BINDING PROTEIN"/>
    <property type="match status" value="1"/>
</dbReference>
<keyword evidence="4 6" id="KW-1133">Transmembrane helix</keyword>
<dbReference type="Proteomes" id="UP001157961">
    <property type="component" value="Unassembled WGS sequence"/>
</dbReference>
<organism evidence="7 8">
    <name type="scientific">Shimia sagamensis</name>
    <dbReference type="NCBI Taxonomy" id="1566352"/>
    <lineage>
        <taxon>Bacteria</taxon>
        <taxon>Pseudomonadati</taxon>
        <taxon>Pseudomonadota</taxon>
        <taxon>Alphaproteobacteria</taxon>
        <taxon>Rhodobacterales</taxon>
        <taxon>Roseobacteraceae</taxon>
    </lineage>
</organism>
<evidence type="ECO:0000256" key="5">
    <source>
        <dbReference type="ARBA" id="ARBA00023136"/>
    </source>
</evidence>
<keyword evidence="5 6" id="KW-0472">Membrane</keyword>
<feature type="transmembrane region" description="Helical" evidence="6">
    <location>
        <begin position="256"/>
        <end position="276"/>
    </location>
</feature>
<comment type="caution">
    <text evidence="7">The sequence shown here is derived from an EMBL/GenBank/DDBJ whole genome shotgun (WGS) entry which is preliminary data.</text>
</comment>
<evidence type="ECO:0000256" key="4">
    <source>
        <dbReference type="ARBA" id="ARBA00022989"/>
    </source>
</evidence>
<comment type="subcellular location">
    <subcellularLocation>
        <location evidence="1">Cell membrane</location>
        <topology evidence="1">Multi-pass membrane protein</topology>
    </subcellularLocation>
</comment>
<proteinExistence type="predicted"/>
<feature type="transmembrane region" description="Helical" evidence="6">
    <location>
        <begin position="108"/>
        <end position="125"/>
    </location>
</feature>
<keyword evidence="3 6" id="KW-0812">Transmembrane</keyword>
<dbReference type="PANTHER" id="PTHR30482">
    <property type="entry name" value="HIGH-AFFINITY BRANCHED-CHAIN AMINO ACID TRANSPORT SYSTEM PERMEASE"/>
    <property type="match status" value="1"/>
</dbReference>
<evidence type="ECO:0000313" key="8">
    <source>
        <dbReference type="Proteomes" id="UP001157961"/>
    </source>
</evidence>
<dbReference type="InterPro" id="IPR001851">
    <property type="entry name" value="ABC_transp_permease"/>
</dbReference>
<evidence type="ECO:0000256" key="2">
    <source>
        <dbReference type="ARBA" id="ARBA00022475"/>
    </source>
</evidence>
<gene>
    <name evidence="7" type="ORF">SAMN06265373_111101</name>
</gene>
<dbReference type="RefSeq" id="WP_283427881.1">
    <property type="nucleotide sequence ID" value="NZ_FXTY01000011.1"/>
</dbReference>
<evidence type="ECO:0000256" key="3">
    <source>
        <dbReference type="ARBA" id="ARBA00022692"/>
    </source>
</evidence>
<dbReference type="Pfam" id="PF02653">
    <property type="entry name" value="BPD_transp_2"/>
    <property type="match status" value="1"/>
</dbReference>
<evidence type="ECO:0000256" key="6">
    <source>
        <dbReference type="SAM" id="Phobius"/>
    </source>
</evidence>
<feature type="transmembrane region" description="Helical" evidence="6">
    <location>
        <begin position="230"/>
        <end position="249"/>
    </location>
</feature>
<feature type="transmembrane region" description="Helical" evidence="6">
    <location>
        <begin position="197"/>
        <end position="218"/>
    </location>
</feature>
<evidence type="ECO:0000256" key="1">
    <source>
        <dbReference type="ARBA" id="ARBA00004651"/>
    </source>
</evidence>
<feature type="transmembrane region" description="Helical" evidence="6">
    <location>
        <begin position="282"/>
        <end position="304"/>
    </location>
</feature>
<dbReference type="CDD" id="cd06581">
    <property type="entry name" value="TM_PBP1_LivM_like"/>
    <property type="match status" value="1"/>
</dbReference>
<feature type="transmembrane region" description="Helical" evidence="6">
    <location>
        <begin position="80"/>
        <end position="101"/>
    </location>
</feature>
<evidence type="ECO:0000313" key="7">
    <source>
        <dbReference type="EMBL" id="SMP35502.1"/>
    </source>
</evidence>
<name>A0ABY1PJB4_9RHOB</name>
<feature type="transmembrane region" description="Helical" evidence="6">
    <location>
        <begin position="27"/>
        <end position="46"/>
    </location>
</feature>
<dbReference type="InterPro" id="IPR043428">
    <property type="entry name" value="LivM-like"/>
</dbReference>
<accession>A0ABY1PJB4</accession>
<reference evidence="7 8" key="1">
    <citation type="submission" date="2017-05" db="EMBL/GenBank/DDBJ databases">
        <authorList>
            <person name="Varghese N."/>
            <person name="Submissions S."/>
        </authorList>
    </citation>
    <scope>NUCLEOTIDE SEQUENCE [LARGE SCALE GENOMIC DNA]</scope>
    <source>
        <strain evidence="7 8">DSM 29734</strain>
    </source>
</reference>